<feature type="compositionally biased region" description="Basic and acidic residues" evidence="1">
    <location>
        <begin position="1"/>
        <end position="22"/>
    </location>
</feature>
<comment type="caution">
    <text evidence="2">The sequence shown here is derived from an EMBL/GenBank/DDBJ whole genome shotgun (WGS) entry which is preliminary data.</text>
</comment>
<name>A0AAU9JSY0_9CILI</name>
<organism evidence="2 3">
    <name type="scientific">Blepharisma stoltei</name>
    <dbReference type="NCBI Taxonomy" id="1481888"/>
    <lineage>
        <taxon>Eukaryota</taxon>
        <taxon>Sar</taxon>
        <taxon>Alveolata</taxon>
        <taxon>Ciliophora</taxon>
        <taxon>Postciliodesmatophora</taxon>
        <taxon>Heterotrichea</taxon>
        <taxon>Heterotrichida</taxon>
        <taxon>Blepharismidae</taxon>
        <taxon>Blepharisma</taxon>
    </lineage>
</organism>
<dbReference type="EMBL" id="CAJZBQ010000046">
    <property type="protein sequence ID" value="CAG9328715.1"/>
    <property type="molecule type" value="Genomic_DNA"/>
</dbReference>
<keyword evidence="3" id="KW-1185">Reference proteome</keyword>
<feature type="region of interest" description="Disordered" evidence="1">
    <location>
        <begin position="1"/>
        <end position="45"/>
    </location>
</feature>
<evidence type="ECO:0000256" key="1">
    <source>
        <dbReference type="SAM" id="MobiDB-lite"/>
    </source>
</evidence>
<reference evidence="2" key="1">
    <citation type="submission" date="2021-09" db="EMBL/GenBank/DDBJ databases">
        <authorList>
            <consortium name="AG Swart"/>
            <person name="Singh M."/>
            <person name="Singh A."/>
            <person name="Seah K."/>
            <person name="Emmerich C."/>
        </authorList>
    </citation>
    <scope>NUCLEOTIDE SEQUENCE</scope>
    <source>
        <strain evidence="2">ATCC30299</strain>
    </source>
</reference>
<protein>
    <submittedName>
        <fullName evidence="2">Uncharacterized protein</fullName>
    </submittedName>
</protein>
<proteinExistence type="predicted"/>
<dbReference type="AlphaFoldDB" id="A0AAU9JSY0"/>
<gene>
    <name evidence="2" type="ORF">BSTOLATCC_MIC46706</name>
</gene>
<evidence type="ECO:0000313" key="2">
    <source>
        <dbReference type="EMBL" id="CAG9328715.1"/>
    </source>
</evidence>
<accession>A0AAU9JSY0</accession>
<dbReference type="Proteomes" id="UP001162131">
    <property type="component" value="Unassembled WGS sequence"/>
</dbReference>
<sequence length="130" mass="15294">MAHQDEEHSHSEDHHSHHDSADHAATTHSEEHHSDHHGHWQPPHFTPEERILWGYPKGIQNSCTDNHVAFEMCTRKTAEGGFPFRWTFKLHWADRVQCQNEWTSLVHCEENRVFEVFERTKGSIINLKGK</sequence>
<evidence type="ECO:0000313" key="3">
    <source>
        <dbReference type="Proteomes" id="UP001162131"/>
    </source>
</evidence>
<feature type="compositionally biased region" description="Basic and acidic residues" evidence="1">
    <location>
        <begin position="28"/>
        <end position="38"/>
    </location>
</feature>